<evidence type="ECO:0000256" key="1">
    <source>
        <dbReference type="ARBA" id="ARBA00023163"/>
    </source>
</evidence>
<sequence length="155" mass="18853">MSQIQAKESIDIPKEIYDTILTELHKNKIYDFKTLTLKKIKKILKKLSLYKYYEHSSHIKSKISGIPAPSFGRNTEEMFRMMFKDIQLPFEKHRPPKRINFLSYSYVLHKFCELKELDQYLIYFPLLKSREKLRIQDKIWKNICKELHWKFYASV</sequence>
<protein>
    <submittedName>
        <fullName evidence="2">Late transcription factor 3-like protein</fullName>
    </submittedName>
</protein>
<dbReference type="InterPro" id="IPR007031">
    <property type="entry name" value="Poxvirus_VLTF3"/>
</dbReference>
<dbReference type="EMBL" id="MK500406">
    <property type="protein sequence ID" value="QBK88967.1"/>
    <property type="molecule type" value="Genomic_DNA"/>
</dbReference>
<accession>A0A481Z1J5</accession>
<name>A0A481Z1J5_9VIRU</name>
<organism evidence="2">
    <name type="scientific">Mimivirus LCMiAC02</name>
    <dbReference type="NCBI Taxonomy" id="2506609"/>
    <lineage>
        <taxon>Viruses</taxon>
        <taxon>Varidnaviria</taxon>
        <taxon>Bamfordvirae</taxon>
        <taxon>Nucleocytoviricota</taxon>
        <taxon>Megaviricetes</taxon>
        <taxon>Imitervirales</taxon>
        <taxon>Mimiviridae</taxon>
        <taxon>Klosneuvirinae</taxon>
    </lineage>
</organism>
<gene>
    <name evidence="2" type="ORF">LCMiAC02_00600</name>
</gene>
<proteinExistence type="predicted"/>
<dbReference type="GO" id="GO:0046782">
    <property type="term" value="P:regulation of viral transcription"/>
    <property type="evidence" value="ECO:0007669"/>
    <property type="project" value="InterPro"/>
</dbReference>
<keyword evidence="1" id="KW-0804">Transcription</keyword>
<dbReference type="Pfam" id="PF04947">
    <property type="entry name" value="Pox_VLTF3"/>
    <property type="match status" value="1"/>
</dbReference>
<evidence type="ECO:0000313" key="2">
    <source>
        <dbReference type="EMBL" id="QBK88967.1"/>
    </source>
</evidence>
<reference evidence="2" key="1">
    <citation type="journal article" date="2019" name="MBio">
        <title>Virus Genomes from Deep Sea Sediments Expand the Ocean Megavirome and Support Independent Origins of Viral Gigantism.</title>
        <authorList>
            <person name="Backstrom D."/>
            <person name="Yutin N."/>
            <person name="Jorgensen S.L."/>
            <person name="Dharamshi J."/>
            <person name="Homa F."/>
            <person name="Zaremba-Niedwiedzka K."/>
            <person name="Spang A."/>
            <person name="Wolf Y.I."/>
            <person name="Koonin E.V."/>
            <person name="Ettema T.J."/>
        </authorList>
    </citation>
    <scope>NUCLEOTIDE SEQUENCE</scope>
</reference>